<dbReference type="RefSeq" id="WP_028499721.1">
    <property type="nucleotide sequence ID" value="NZ_CP028519.1"/>
</dbReference>
<protein>
    <submittedName>
        <fullName evidence="1">Uncharacterized protein</fullName>
    </submittedName>
</protein>
<accession>A0A2S0PDB1</accession>
<dbReference type="AlphaFoldDB" id="A0A2S0PDB1"/>
<dbReference type="Proteomes" id="UP000244173">
    <property type="component" value="Chromosome"/>
</dbReference>
<reference evidence="1 2" key="1">
    <citation type="submission" date="2018-04" db="EMBL/GenBank/DDBJ databases">
        <title>Denitrifier Microvirgula.</title>
        <authorList>
            <person name="Anderson E."/>
            <person name="Jang J."/>
            <person name="Ishii S."/>
        </authorList>
    </citation>
    <scope>NUCLEOTIDE SEQUENCE [LARGE SCALE GENOMIC DNA]</scope>
    <source>
        <strain evidence="1 2">BE2.4</strain>
    </source>
</reference>
<organism evidence="1 2">
    <name type="scientific">Microvirgula aerodenitrificans</name>
    <dbReference type="NCBI Taxonomy" id="57480"/>
    <lineage>
        <taxon>Bacteria</taxon>
        <taxon>Pseudomonadati</taxon>
        <taxon>Pseudomonadota</taxon>
        <taxon>Betaproteobacteria</taxon>
        <taxon>Neisseriales</taxon>
        <taxon>Aquaspirillaceae</taxon>
        <taxon>Microvirgula</taxon>
    </lineage>
</organism>
<sequence length="249" mass="27088">MEVIKMASSQWQNSPRGAFALTPSAKSIPGQAIDYALCQICRLSKKDGGIVSNPADELGWNPSTTGEDAIKLATLNPANGWFVDNLFRADAKQNCIYFMDSFDPASIKTILDYTADCVDSGTRYISGGPAAGSPFSGATIAGNLRNGTIVATGSSAGKQVFLQDRPDIAADDHLDFRVYLMYRTGTEQKSEFVTVGGFTWSFDGADKTATFGGFFTRWADLIEDLMGKAMQFQNQTQKTQWSYRQTTGQ</sequence>
<evidence type="ECO:0000313" key="2">
    <source>
        <dbReference type="Proteomes" id="UP000244173"/>
    </source>
</evidence>
<gene>
    <name evidence="1" type="ORF">DAI18_15960</name>
</gene>
<name>A0A2S0PDB1_9NEIS</name>
<evidence type="ECO:0000313" key="1">
    <source>
        <dbReference type="EMBL" id="AVY95370.1"/>
    </source>
</evidence>
<dbReference type="EMBL" id="CP028519">
    <property type="protein sequence ID" value="AVY95370.1"/>
    <property type="molecule type" value="Genomic_DNA"/>
</dbReference>
<dbReference type="KEGG" id="maer:DAI18_15960"/>
<keyword evidence="2" id="KW-1185">Reference proteome</keyword>
<proteinExistence type="predicted"/>